<dbReference type="InterPro" id="IPR008628">
    <property type="entry name" value="GPP34-like"/>
</dbReference>
<gene>
    <name evidence="5" type="ORF">LCGC14_1257280</name>
</gene>
<dbReference type="Gene3D" id="1.10.3630.10">
    <property type="entry name" value="yeast vps74-n-term truncation variant domain like"/>
    <property type="match status" value="1"/>
</dbReference>
<organism evidence="5">
    <name type="scientific">marine sediment metagenome</name>
    <dbReference type="NCBI Taxonomy" id="412755"/>
    <lineage>
        <taxon>unclassified sequences</taxon>
        <taxon>metagenomes</taxon>
        <taxon>ecological metagenomes</taxon>
    </lineage>
</organism>
<protein>
    <recommendedName>
        <fullName evidence="6">GPP34 family phosphoprotein</fullName>
    </recommendedName>
</protein>
<sequence>MGEHMLLIEQIFLVGIDEKSKKIFLNREDFLFYGAIMMDLLLLDKISIEKDLDPDRKSTTTSLKIKILNTDSTDNTVLDKMLNFLEINSGKDTLTEILVQFTKRSNFSDFRKVIISKLESLGFIKYLGKKRLQRRYQITEPALKAKILNEIDAVLFDNQEPTKELLFLLSLLRIQYNIRRLIPKKLIRIAEERLYNLLFNELIGLVIQGVIDDMNASFRAKYYPSEERGSGRSTWPRYLCCGSNSKLDLNLRS</sequence>
<comment type="subcellular location">
    <subcellularLocation>
        <location evidence="1">Golgi apparatus membrane</location>
        <topology evidence="1">Peripheral membrane protein</topology>
        <orientation evidence="1">Cytoplasmic side</orientation>
    </subcellularLocation>
</comment>
<evidence type="ECO:0000256" key="3">
    <source>
        <dbReference type="ARBA" id="ARBA00023121"/>
    </source>
</evidence>
<reference evidence="5" key="1">
    <citation type="journal article" date="2015" name="Nature">
        <title>Complex archaea that bridge the gap between prokaryotes and eukaryotes.</title>
        <authorList>
            <person name="Spang A."/>
            <person name="Saw J.H."/>
            <person name="Jorgensen S.L."/>
            <person name="Zaremba-Niedzwiedzka K."/>
            <person name="Martijn J."/>
            <person name="Lind A.E."/>
            <person name="van Eijk R."/>
            <person name="Schleper C."/>
            <person name="Guy L."/>
            <person name="Ettema T.J."/>
        </authorList>
    </citation>
    <scope>NUCLEOTIDE SEQUENCE</scope>
</reference>
<dbReference type="Pfam" id="PF05719">
    <property type="entry name" value="GPP34"/>
    <property type="match status" value="1"/>
</dbReference>
<keyword evidence="3" id="KW-0446">Lipid-binding</keyword>
<keyword evidence="2" id="KW-0333">Golgi apparatus</keyword>
<comment type="caution">
    <text evidence="5">The sequence shown here is derived from an EMBL/GenBank/DDBJ whole genome shotgun (WGS) entry which is preliminary data.</text>
</comment>
<dbReference type="InterPro" id="IPR038261">
    <property type="entry name" value="GPP34-like_sf"/>
</dbReference>
<evidence type="ECO:0000256" key="2">
    <source>
        <dbReference type="ARBA" id="ARBA00023034"/>
    </source>
</evidence>
<evidence type="ECO:0000313" key="5">
    <source>
        <dbReference type="EMBL" id="KKM88583.1"/>
    </source>
</evidence>
<dbReference type="GO" id="GO:0070273">
    <property type="term" value="F:phosphatidylinositol-4-phosphate binding"/>
    <property type="evidence" value="ECO:0007669"/>
    <property type="project" value="InterPro"/>
</dbReference>
<name>A0A0F9L4K1_9ZZZZ</name>
<keyword evidence="4" id="KW-0472">Membrane</keyword>
<evidence type="ECO:0008006" key="6">
    <source>
        <dbReference type="Google" id="ProtNLM"/>
    </source>
</evidence>
<dbReference type="EMBL" id="LAZR01006938">
    <property type="protein sequence ID" value="KKM88583.1"/>
    <property type="molecule type" value="Genomic_DNA"/>
</dbReference>
<dbReference type="GO" id="GO:0000139">
    <property type="term" value="C:Golgi membrane"/>
    <property type="evidence" value="ECO:0007669"/>
    <property type="project" value="UniProtKB-SubCell"/>
</dbReference>
<accession>A0A0F9L4K1</accession>
<proteinExistence type="predicted"/>
<evidence type="ECO:0000256" key="4">
    <source>
        <dbReference type="ARBA" id="ARBA00023136"/>
    </source>
</evidence>
<dbReference type="AlphaFoldDB" id="A0A0F9L4K1"/>
<evidence type="ECO:0000256" key="1">
    <source>
        <dbReference type="ARBA" id="ARBA00004255"/>
    </source>
</evidence>